<feature type="transmembrane region" description="Helical" evidence="1">
    <location>
        <begin position="98"/>
        <end position="117"/>
    </location>
</feature>
<protein>
    <submittedName>
        <fullName evidence="2">Uncharacterized protein</fullName>
    </submittedName>
</protein>
<reference evidence="2" key="1">
    <citation type="submission" date="2020-08" db="EMBL/GenBank/DDBJ databases">
        <title>Genome public.</title>
        <authorList>
            <person name="Liu C."/>
            <person name="Sun Q."/>
        </authorList>
    </citation>
    <scope>NUCLEOTIDE SEQUENCE</scope>
    <source>
        <strain evidence="2">BX5</strain>
    </source>
</reference>
<proteinExistence type="predicted"/>
<gene>
    <name evidence="2" type="ORF">H8S55_12925</name>
</gene>
<dbReference type="Proteomes" id="UP000602260">
    <property type="component" value="Unassembled WGS sequence"/>
</dbReference>
<keyword evidence="1" id="KW-0812">Transmembrane</keyword>
<keyword evidence="1" id="KW-0472">Membrane</keyword>
<dbReference type="AlphaFoldDB" id="A0A8J6M261"/>
<organism evidence="2 3">
    <name type="scientific">Flintibacter faecis</name>
    <dbReference type="NCBI Taxonomy" id="2763047"/>
    <lineage>
        <taxon>Bacteria</taxon>
        <taxon>Bacillati</taxon>
        <taxon>Bacillota</taxon>
        <taxon>Clostridia</taxon>
        <taxon>Eubacteriales</taxon>
        <taxon>Flintibacter</taxon>
    </lineage>
</organism>
<evidence type="ECO:0000256" key="1">
    <source>
        <dbReference type="SAM" id="Phobius"/>
    </source>
</evidence>
<dbReference type="RefSeq" id="WP_186879268.1">
    <property type="nucleotide sequence ID" value="NZ_JACOPN010000012.1"/>
</dbReference>
<keyword evidence="1" id="KW-1133">Transmembrane helix</keyword>
<dbReference type="EMBL" id="JACOPN010000012">
    <property type="protein sequence ID" value="MBC5718199.1"/>
    <property type="molecule type" value="Genomic_DNA"/>
</dbReference>
<evidence type="ECO:0000313" key="2">
    <source>
        <dbReference type="EMBL" id="MBC5718199.1"/>
    </source>
</evidence>
<name>A0A8J6M261_9FIRM</name>
<accession>A0A8J6M261</accession>
<evidence type="ECO:0000313" key="3">
    <source>
        <dbReference type="Proteomes" id="UP000602260"/>
    </source>
</evidence>
<keyword evidence="3" id="KW-1185">Reference proteome</keyword>
<sequence>MLMIADNAALSLFNPYLSRDVVRSWILKSNECPLLLLKCLINPKQRYARLKSSSAVDNAPPNSSYSNPVLYEKGSGMFLFAESFAKGLLRTADEQRQGITVAVVSCLLIFLTEYGILGLTDGNRQRS</sequence>
<comment type="caution">
    <text evidence="2">The sequence shown here is derived from an EMBL/GenBank/DDBJ whole genome shotgun (WGS) entry which is preliminary data.</text>
</comment>